<dbReference type="InterPro" id="IPR020941">
    <property type="entry name" value="SUFU-like_domain"/>
</dbReference>
<dbReference type="Proteomes" id="UP000263928">
    <property type="component" value="Unassembled WGS sequence"/>
</dbReference>
<evidence type="ECO:0000259" key="2">
    <source>
        <dbReference type="Pfam" id="PF05076"/>
    </source>
</evidence>
<protein>
    <submittedName>
        <fullName evidence="3">Suppressor of fused domain protein</fullName>
    </submittedName>
    <submittedName>
        <fullName evidence="4">Suppressor of fused protein (SUFU)</fullName>
    </submittedName>
</protein>
<evidence type="ECO:0000313" key="5">
    <source>
        <dbReference type="Proteomes" id="UP000263928"/>
    </source>
</evidence>
<name>A0A383SAG0_9ACTN</name>
<proteinExistence type="predicted"/>
<dbReference type="Proteomes" id="UP000279336">
    <property type="component" value="Unassembled WGS sequence"/>
</dbReference>
<keyword evidence="5" id="KW-1185">Reference proteome</keyword>
<gene>
    <name evidence="3" type="ORF">D7U36_05540</name>
    <name evidence="4" type="ORF">PROPAUS_2416</name>
</gene>
<feature type="domain" description="Suppressor of fused-like" evidence="2">
    <location>
        <begin position="83"/>
        <end position="243"/>
    </location>
</feature>
<reference evidence="5" key="1">
    <citation type="submission" date="2018-08" db="EMBL/GenBank/DDBJ databases">
        <authorList>
            <person name="Hornung B."/>
        </authorList>
    </citation>
    <scope>NUCLEOTIDE SEQUENCE [LARGE SCALE GENOMIC DNA]</scope>
</reference>
<dbReference type="OrthoDB" id="9023549at2"/>
<dbReference type="AlphaFoldDB" id="A0A383SAG0"/>
<dbReference type="SUPFAM" id="SSF103359">
    <property type="entry name" value="Suppressor of Fused, N-terminal domain"/>
    <property type="match status" value="1"/>
</dbReference>
<reference evidence="3 6" key="3">
    <citation type="submission" date="2018-10" db="EMBL/GenBank/DDBJ databases">
        <title>Propionibacterium australiense Genome Sequencing and Assembly.</title>
        <authorList>
            <person name="Bernier A.-M."/>
            <person name="Bernard K."/>
        </authorList>
    </citation>
    <scope>NUCLEOTIDE SEQUENCE [LARGE SCALE GENOMIC DNA]</scope>
    <source>
        <strain evidence="3 6">NML98A078</strain>
    </source>
</reference>
<reference evidence="4" key="2">
    <citation type="submission" date="2018-08" db="EMBL/GenBank/DDBJ databases">
        <authorList>
            <person name="Ferrada E.E."/>
            <person name="Latorre B.A."/>
        </authorList>
    </citation>
    <scope>NUCLEOTIDE SEQUENCE [LARGE SCALE GENOMIC DNA]</scope>
    <source>
        <strain evidence="4">Propionibacterium_australiense1</strain>
    </source>
</reference>
<dbReference type="EMBL" id="UNQJ01000025">
    <property type="protein sequence ID" value="SYZ34404.1"/>
    <property type="molecule type" value="Genomic_DNA"/>
</dbReference>
<dbReference type="Pfam" id="PF05076">
    <property type="entry name" value="SUFU"/>
    <property type="match status" value="1"/>
</dbReference>
<feature type="compositionally biased region" description="Pro residues" evidence="1">
    <location>
        <begin position="13"/>
        <end position="26"/>
    </location>
</feature>
<dbReference type="InterPro" id="IPR037181">
    <property type="entry name" value="SUFU_N"/>
</dbReference>
<dbReference type="EMBL" id="RCIW01000007">
    <property type="protein sequence ID" value="RLP10749.1"/>
    <property type="molecule type" value="Genomic_DNA"/>
</dbReference>
<evidence type="ECO:0000313" key="3">
    <source>
        <dbReference type="EMBL" id="RLP10749.1"/>
    </source>
</evidence>
<sequence>MTATPGSQHSSRPPRPASQPARPSPAPRMTREEFLAYAESHHDWAPGWDAIDAELARLYPDQEPEHFATLAPDRVRFGGDQVLEGLSLYTSPKGYRHIVTYGLSTLAADVDALGGDYSGWGCELTMKLADADTARCMWAIDTLASLARYTVATARQLAPGYSLAGSGSPVCPGAPAELTGLFVVPDTEARTIDTLFGELAFNQVTAITARDISVLSLEPHRAPELHRRILADNPDAVIDVSRPPRSHL</sequence>
<evidence type="ECO:0000313" key="4">
    <source>
        <dbReference type="EMBL" id="SYZ34404.1"/>
    </source>
</evidence>
<evidence type="ECO:0000256" key="1">
    <source>
        <dbReference type="SAM" id="MobiDB-lite"/>
    </source>
</evidence>
<organism evidence="4 5">
    <name type="scientific">Propionibacterium australiense</name>
    <dbReference type="NCBI Taxonomy" id="119981"/>
    <lineage>
        <taxon>Bacteria</taxon>
        <taxon>Bacillati</taxon>
        <taxon>Actinomycetota</taxon>
        <taxon>Actinomycetes</taxon>
        <taxon>Propionibacteriales</taxon>
        <taxon>Propionibacteriaceae</taxon>
        <taxon>Propionibacterium</taxon>
    </lineage>
</organism>
<accession>A0A383SAG0</accession>
<evidence type="ECO:0000313" key="6">
    <source>
        <dbReference type="Proteomes" id="UP000279336"/>
    </source>
</evidence>
<feature type="region of interest" description="Disordered" evidence="1">
    <location>
        <begin position="1"/>
        <end position="30"/>
    </location>
</feature>